<feature type="region of interest" description="Disordered" evidence="1">
    <location>
        <begin position="214"/>
        <end position="257"/>
    </location>
</feature>
<feature type="compositionally biased region" description="Pro residues" evidence="1">
    <location>
        <begin position="1"/>
        <end position="10"/>
    </location>
</feature>
<dbReference type="EMBL" id="HBGZ01011355">
    <property type="protein sequence ID" value="CAD9594333.1"/>
    <property type="molecule type" value="Transcribed_RNA"/>
</dbReference>
<dbReference type="Gene3D" id="3.40.50.300">
    <property type="entry name" value="P-loop containing nucleotide triphosphate hydrolases"/>
    <property type="match status" value="1"/>
</dbReference>
<sequence length="1520" mass="170952">MNSPPPPTPYPAMKSSTQPAATATSCRQTAMKKWIVGAIRSLREKRNNGHRGGATQNKIICSSEYMSCAFIIAHSLADQLSAIEEQRSYPTGSGEIVPQPNRNEPWSNYIYINCGLRITGRDEAAINGGKVGALYGGFDAVPRTEDTGELNILAEQLSMLDSDSQPIEYLNIQGAVLNIQVKGKSSLVIYDGKWDIYSLGEVFYELFSGGQHNVPEKGMPRHHSSSQSLPIEQSSASTRRKERKSNRSMSIPVDYGTTDKHELKSAMELIDELGEDDELFGNTFNSESKIDEDLKDDMSDIEQQSEKDLLQTAQPTRRKSDRSIDELALGRDDELFGNAFNRENKIDEDLKVMSDTEQQSGDKELPQTARPTRRKSESYAIGGPLQKSFRSASPESRTVEPLRSLALPTALCNLISNMIESTNPGSNTRDVDDDTYKSMTDVRDDLKMMMDTPDLYLRDIDIIHASNVGLQFEGIGDREGHTPLCGREAELETLKESYHRSILGESEVAMICGSSGIGKSKLSQEFAEYVTTRSSHVGGCVFLSGRFDKVQQAQPFQAISSAFDKYCLWLSSRDQITVEKISSALSADLKDDVTSLVALMPNLARIIGKDCDGEKDDEKDESAVDAQKRLRYLICQFVEITSRCHEEPLILFLDDCQWIDAASVALLNQILVMSGASTKDNRFFFYCCCRDDEMNESHQLSLMLSSIADFGIKTNKILLTSMSEDTVNKMVSAMLSLLPRLTRPLASIIHEKTKGSPLFIKQLMVELNKQRMLHPSLTRRRWVWKSDKIRDMEVPENVDMFINKSFNQLSSEVLSALSVLSCFGSSADVHLVQRLETEIRQSLVEQLDTAVAANVLGKRNGKFYFLHDKLQEAAYSVIKSDVRCLEHFRYGLALSNVAVREKDDKLLIIAVGQINHGGPRAVADGEQGVTVAKMNLDVGKKVMKMSDLVSAYSFFDSGISYLRKGHWDYHYDMTLELFNLAVKCAFTNGEYGSVKILTGQIIRYAKCFEDKCQAISFSITLLSWSVNVPEAIKVLMNTLKSLGVEFPTAITRPFVQGYLKSTRVKLAELSDESLLSYPLMVDRSKIMAMELLVKLHENLTFSGDTTSLPVIPLKMIQISLKHGMTPLSPIGFAQYGNYLALVREEFEEGYRYVKFALSLMKQIPSRAHDGDVIYYSTHTKLAVEPMQNAVENYLEAYKAAMKSGATKYAIASCYLYDTFSFWSGKRLDIVVESMKATMKQMRYHKNMLTRTLLLPTLRVAVRLMGRNNTSQSDLNDIFDENCEEEDVTGKITSVSAVAAIVKLHESLVFREFDKAKICVEKMFKTQSLSGFNMSAPMFHRIFYSGLVSFWVGREMDDQEWIARGVECKNAIKKMVESASSWNFQNSKLALLLFSGITRAVSQWYSNCNLCWILTTTETYLLQAEEQFCDRNFEEAERLYNAAILSSKEHAFVNEEALANELAGHFYIETGRRNKSFHYFLQAMEKYNEWGAFAKARTMGKYLEGSEHFFMSSNPPLAEIV</sequence>
<accession>A0A7S2L434</accession>
<dbReference type="InterPro" id="IPR041664">
    <property type="entry name" value="AAA_16"/>
</dbReference>
<dbReference type="InterPro" id="IPR053159">
    <property type="entry name" value="Hybrid_Histidine_Kinase"/>
</dbReference>
<feature type="compositionally biased region" description="Basic and acidic residues" evidence="1">
    <location>
        <begin position="347"/>
        <end position="365"/>
    </location>
</feature>
<dbReference type="SUPFAM" id="SSF52540">
    <property type="entry name" value="P-loop containing nucleoside triphosphate hydrolases"/>
    <property type="match status" value="1"/>
</dbReference>
<dbReference type="PANTHER" id="PTHR43642">
    <property type="entry name" value="HYBRID SIGNAL TRANSDUCTION HISTIDINE KINASE G"/>
    <property type="match status" value="1"/>
</dbReference>
<feature type="domain" description="Orc1-like AAA ATPase" evidence="2">
    <location>
        <begin position="484"/>
        <end position="671"/>
    </location>
</feature>
<dbReference type="InterPro" id="IPR027417">
    <property type="entry name" value="P-loop_NTPase"/>
</dbReference>
<gene>
    <name evidence="3" type="ORF">SMAR0320_LOCUS8146</name>
</gene>
<feature type="region of interest" description="Disordered" evidence="1">
    <location>
        <begin position="1"/>
        <end position="23"/>
    </location>
</feature>
<evidence type="ECO:0000259" key="2">
    <source>
        <dbReference type="Pfam" id="PF13191"/>
    </source>
</evidence>
<dbReference type="Pfam" id="PF13191">
    <property type="entry name" value="AAA_16"/>
    <property type="match status" value="1"/>
</dbReference>
<name>A0A7S2L434_9STRA</name>
<dbReference type="PANTHER" id="PTHR43642:SF1">
    <property type="entry name" value="HYBRID SIGNAL TRANSDUCTION HISTIDINE KINASE G"/>
    <property type="match status" value="1"/>
</dbReference>
<feature type="compositionally biased region" description="Polar residues" evidence="1">
    <location>
        <begin position="14"/>
        <end position="23"/>
    </location>
</feature>
<evidence type="ECO:0000256" key="1">
    <source>
        <dbReference type="SAM" id="MobiDB-lite"/>
    </source>
</evidence>
<proteinExistence type="predicted"/>
<feature type="compositionally biased region" description="Low complexity" evidence="1">
    <location>
        <begin position="225"/>
        <end position="237"/>
    </location>
</feature>
<protein>
    <recommendedName>
        <fullName evidence="2">Orc1-like AAA ATPase domain-containing protein</fullName>
    </recommendedName>
</protein>
<feature type="region of interest" description="Disordered" evidence="1">
    <location>
        <begin position="305"/>
        <end position="325"/>
    </location>
</feature>
<feature type="region of interest" description="Disordered" evidence="1">
    <location>
        <begin position="347"/>
        <end position="396"/>
    </location>
</feature>
<reference evidence="3" key="1">
    <citation type="submission" date="2021-01" db="EMBL/GenBank/DDBJ databases">
        <authorList>
            <person name="Corre E."/>
            <person name="Pelletier E."/>
            <person name="Niang G."/>
            <person name="Scheremetjew M."/>
            <person name="Finn R."/>
            <person name="Kale V."/>
            <person name="Holt S."/>
            <person name="Cochrane G."/>
            <person name="Meng A."/>
            <person name="Brown T."/>
            <person name="Cohen L."/>
        </authorList>
    </citation>
    <scope>NUCLEOTIDE SEQUENCE</scope>
    <source>
        <strain evidence="3">SM1012Den-03</strain>
    </source>
</reference>
<organism evidence="3">
    <name type="scientific">Skeletonema marinoi</name>
    <dbReference type="NCBI Taxonomy" id="267567"/>
    <lineage>
        <taxon>Eukaryota</taxon>
        <taxon>Sar</taxon>
        <taxon>Stramenopiles</taxon>
        <taxon>Ochrophyta</taxon>
        <taxon>Bacillariophyta</taxon>
        <taxon>Coscinodiscophyceae</taxon>
        <taxon>Thalassiosirophycidae</taxon>
        <taxon>Thalassiosirales</taxon>
        <taxon>Skeletonemataceae</taxon>
        <taxon>Skeletonema</taxon>
        <taxon>Skeletonema marinoi-dohrnii complex</taxon>
    </lineage>
</organism>
<evidence type="ECO:0000313" key="3">
    <source>
        <dbReference type="EMBL" id="CAD9594333.1"/>
    </source>
</evidence>